<feature type="region of interest" description="Disordered" evidence="1">
    <location>
        <begin position="1454"/>
        <end position="1489"/>
    </location>
</feature>
<feature type="compositionally biased region" description="Low complexity" evidence="1">
    <location>
        <begin position="402"/>
        <end position="415"/>
    </location>
</feature>
<feature type="non-terminal residue" evidence="2">
    <location>
        <position position="3361"/>
    </location>
</feature>
<evidence type="ECO:0000313" key="3">
    <source>
        <dbReference type="Proteomes" id="UP000279271"/>
    </source>
</evidence>
<feature type="region of interest" description="Disordered" evidence="1">
    <location>
        <begin position="208"/>
        <end position="266"/>
    </location>
</feature>
<feature type="region of interest" description="Disordered" evidence="1">
    <location>
        <begin position="402"/>
        <end position="422"/>
    </location>
</feature>
<name>A0A3M7KZ73_AUXPR</name>
<reference evidence="3" key="1">
    <citation type="journal article" date="2018" name="Algal Res.">
        <title>Characterization of plant carbon substrate utilization by Auxenochlorella protothecoides.</title>
        <authorList>
            <person name="Vogler B.W."/>
            <person name="Starkenburg S.R."/>
            <person name="Sudasinghe N."/>
            <person name="Schambach J.Y."/>
            <person name="Rollin J.A."/>
            <person name="Pattathil S."/>
            <person name="Barry A.N."/>
        </authorList>
    </citation>
    <scope>NUCLEOTIDE SEQUENCE [LARGE SCALE GENOMIC DNA]</scope>
    <source>
        <strain evidence="3">UTEX 25</strain>
    </source>
</reference>
<feature type="compositionally biased region" description="Low complexity" evidence="1">
    <location>
        <begin position="230"/>
        <end position="241"/>
    </location>
</feature>
<feature type="compositionally biased region" description="Low complexity" evidence="1">
    <location>
        <begin position="1454"/>
        <end position="1469"/>
    </location>
</feature>
<feature type="region of interest" description="Disordered" evidence="1">
    <location>
        <begin position="885"/>
        <end position="904"/>
    </location>
</feature>
<dbReference type="PANTHER" id="PTHR12517">
    <property type="entry name" value="VACUOLAR PROTEIN SORTING-ASSOCIATED PROTEIN 13B"/>
    <property type="match status" value="1"/>
</dbReference>
<accession>A0A3M7KZ73</accession>
<feature type="region of interest" description="Disordered" evidence="1">
    <location>
        <begin position="1048"/>
        <end position="1071"/>
    </location>
</feature>
<feature type="compositionally biased region" description="Low complexity" evidence="1">
    <location>
        <begin position="208"/>
        <end position="220"/>
    </location>
</feature>
<feature type="region of interest" description="Disordered" evidence="1">
    <location>
        <begin position="592"/>
        <end position="620"/>
    </location>
</feature>
<feature type="region of interest" description="Disordered" evidence="1">
    <location>
        <begin position="2335"/>
        <end position="2356"/>
    </location>
</feature>
<feature type="region of interest" description="Disordered" evidence="1">
    <location>
        <begin position="116"/>
        <end position="163"/>
    </location>
</feature>
<dbReference type="EMBL" id="QOKY01000159">
    <property type="protein sequence ID" value="RMZ55781.1"/>
    <property type="molecule type" value="Genomic_DNA"/>
</dbReference>
<evidence type="ECO:0000313" key="2">
    <source>
        <dbReference type="EMBL" id="RMZ55781.1"/>
    </source>
</evidence>
<protein>
    <submittedName>
        <fullName evidence="2">Uncharacterized protein</fullName>
    </submittedName>
</protein>
<feature type="compositionally biased region" description="Low complexity" evidence="1">
    <location>
        <begin position="1361"/>
        <end position="1379"/>
    </location>
</feature>
<feature type="compositionally biased region" description="Low complexity" evidence="1">
    <location>
        <begin position="1792"/>
        <end position="1803"/>
    </location>
</feature>
<feature type="region of interest" description="Disordered" evidence="1">
    <location>
        <begin position="1351"/>
        <end position="1379"/>
    </location>
</feature>
<dbReference type="Proteomes" id="UP000279271">
    <property type="component" value="Unassembled WGS sequence"/>
</dbReference>
<evidence type="ECO:0000256" key="1">
    <source>
        <dbReference type="SAM" id="MobiDB-lite"/>
    </source>
</evidence>
<dbReference type="PANTHER" id="PTHR12517:SF0">
    <property type="entry name" value="INTERMEMBRANE LIPID TRANSFER PROTEIN VPS13B"/>
    <property type="match status" value="1"/>
</dbReference>
<feature type="region of interest" description="Disordered" evidence="1">
    <location>
        <begin position="2378"/>
        <end position="2404"/>
    </location>
</feature>
<feature type="compositionally biased region" description="Pro residues" evidence="1">
    <location>
        <begin position="1470"/>
        <end position="1483"/>
    </location>
</feature>
<comment type="caution">
    <text evidence="2">The sequence shown here is derived from an EMBL/GenBank/DDBJ whole genome shotgun (WGS) entry which is preliminary data.</text>
</comment>
<proteinExistence type="predicted"/>
<feature type="region of interest" description="Disordered" evidence="1">
    <location>
        <begin position="1762"/>
        <end position="1803"/>
    </location>
</feature>
<dbReference type="InterPro" id="IPR039782">
    <property type="entry name" value="VPS13B"/>
</dbReference>
<organism evidence="2 3">
    <name type="scientific">Auxenochlorella protothecoides</name>
    <name type="common">Green microalga</name>
    <name type="synonym">Chlorella protothecoides</name>
    <dbReference type="NCBI Taxonomy" id="3075"/>
    <lineage>
        <taxon>Eukaryota</taxon>
        <taxon>Viridiplantae</taxon>
        <taxon>Chlorophyta</taxon>
        <taxon>core chlorophytes</taxon>
        <taxon>Trebouxiophyceae</taxon>
        <taxon>Chlorellales</taxon>
        <taxon>Chlorellaceae</taxon>
        <taxon>Auxenochlorella</taxon>
    </lineage>
</organism>
<feature type="region of interest" description="Disordered" evidence="1">
    <location>
        <begin position="183"/>
        <end position="202"/>
    </location>
</feature>
<sequence length="3361" mass="342901">MQALQKIVGGDQARAQSLATRTEENIYENTVTRAQWGHHMSSKINSILAKNNQGYGGAAPAPGTASAAAQAPANPGGYYDAQAGAYPPQAAAAPPQQAQYAQQYDPQYRVQGYPAQQQPQYGAAPQAQAAPRTHQHQHQQQQQGVPQGAPAQQAGPGAYPGAYGATKQQYAGVQYAPQAQYPHLPVQQAPPPQQVQQAAPQYQVTATQYQPGPQPQYLPQKSDYPPSTLPQYSAQQSQQASRPPPMPLPATRAAATEAGTGGGPSPVAAYRQLQAIARRELLKDAKALVARIDSVAASRSGAHSSSATMRETLALMEGPGLPDPDIDGAAVEALRKRLADMKQYGADGGWRRRQRRGAGAGTIRDGLPVAAAIVRVPAGAGRVFRVVDGAAGGHAGAIPPATDGAAASGADAATTEPGMAPVAPSPDPDLRWADTLCAEAQAAARGTARLRVLGAAANGAALVACEPAGEGAGRWATLRLRLEPGASSPPTPLDQQPAIMASAVLTPLVTRLLRSFIRSSAESRGSTLKVSFSSRGTLLLHNLELDLDALVPGLRVHKALARALEITIPWAGLSSQPIQVVLTAVDIEVGPEPASADAGPETKAQQTNLASQAPHEGGRGPGWLGGALQGWLLRTLCNMQVTLKHVSLAWVGADGAVAARCAFQSLEFYTDPSLVADMEVPEAWLGKCLSLTNLSFSMREASGGVLGPLLVLPHASLTLSSPINAFIEDWDEERCGDDPLLTELVLELQDPTLSLTDGQLCTLRTLCSECAAAFEPRGESVLEREDSQPPARTLLREQSLSDGSREENLGLPDAASVGSLEAASILAAWAQVAARVASRVKASLTMQAIHACFGVSAVRPAAAAQPAPAPAPGDVVLRMGQGVRTRPLHRRTTSAEEPAPPPPAPLWQARAGGLRIAALWLAGRVEGASAELGALALRCAVDGVANGRLQGGAAAAHPDGTAGPVWDEVLALRPPQGSENEIRGQRGAAVRAHFQSLSGDGAAPAGREASKEARGTSLTLEAGRLLLAGSPTALAALGRVAAALRGEAPAPSGGGGCGARSDGNGRADTALSDEWPDAEVPRDAAHGNTAIWPCTGGSLALSQVQLVWGLPAAWILLESSCLQVNIGGDEDADGRLGDAPSQAAAKTNLKAASSQLPVMRLEVPVTRLCVVPRLREPCADSAGSGAESLDASPSLLTSALVLEACVRGMHLVSAATSPLLLTASAAQLAALAGNHPDEVYMVPGKNVLADGAQHTTTHSFPLSVWDRPWLETLQLQLDAARLEAVESDSNTGAGALGSLPTQHRLQLRSAGITATLAEGLGALEARLSGGIALEMPGRALAAPAAADGSIRGEAGAGDGSAAGQTSGASGAGSSYPEPGSTWSVAVPASSLVLSGPPGIEGGTQAQLLTLGPGRVRCNRDGALAVEVESARGTLPRSAAERLAHAGLALSRRPALARRAGGPAPGAPVQAPRPGPPTPSPPAGTPSTQSSLHLGLFELELQPEGSGLQGVRLAAQACCVGWGAGTEVTLGRLAADLDLGAAEPHRALLRVAAHSSGAPALRLLASSDWEHSGLGVHLGGVDVALTRAALTACRGWAEALAPVDDPPPLPASASHLRVSCDRLDLSLSTTAGFQEQEGGTDGRCDALPSKLNACTVRFQSDKLAVTLVSTPASENRPWMPAHTSVSQADATVLASQLTLSYPGTRPGQRHMALLLAPTDLRLEAGVWPLGPRAVQVHAGDLTCALSWRDLEVLASMARALGRGGEGAMEAGRSGDEPAGGSEDMVPSKRDGDPAASGSGSSAADSLDDLTAGQVAVAACAGREILPSQIQGWSVEMEDATAQHHLLWRYPRPRRVACLTFRAQASHVVHAAFGLTAYDPGLPAQSEESKNAIPLRLEALGDDDGCSWRIIAAQPALPAQCHQLCWRGPLSPHALLPSLRINPLGIDSVDPLPPLSAQTSLALRAGRLAVALHEYGPEGRPPLTSIYASGLEAGWHAFPDGAWAARLGGEPDAALPLDVCELPLSCEAPQQGRTSLHVSATTALRVNAWQWTPSALSRLSGLRRALPPALVLTNATPVAVVVRQAGAEGAHLLGSGEEAPFAWPLPPAVVPGARRRLQLAAAGAAYHKGAAPAPGPETARWSEPVDVSTGCRTAMHWLMVGGWTLVGLLEGGVAVEQAGAEAGRGGPWLRIDPGSSRGAILTLGAAGPSPSLRVWLGGGWSVALDLTGSDDGEDRGSQVLLPDARVQPQPPPPELAAACAPVGALLAGVRCRGGVGGVTLAAPARLRNGLGVPVRVRPVGGPKGHRGDAVRVLDPGASCDLAVVPVGGVACVVESAASDPQPPGGAGPGSAGGEQDRGAPALVATPSLALVFPPLLPSAGGPQPVAPSGSPLRTPPSMGGFRSGGATPAFVPPPGFAARVHLGSTPSSPPAPAPCQLATTCAPGPLGVAALVVTLLPRFFLHNLLGAEAAAWGCGLGDGSAAAAASAGIVRPGAPFLHPSASAVLACDSDDPPESDAPAPPLGALQIVVRGPGGLVCRSEAVSLAEAGGERKGPWTRRLVLTSDTDGAGATAPALELHVLLSLWREDHHGAAVVWHASLAPALHVSNASEEALEVQAEGAVVDFSAGGSGDGRAGPWQRCLAPGETQALLLGAPRTPGGGDGFFGPRLRFARSAPHGPLWGPAICASHALGRQRMHLLGACDEAGGEGARAPLMASWRVVEVGNRSHLIVFRDRQPPGVLCNATSETLEVGIFLAPSESKAGHSRPSLPHTVFQIPPGEEVEAELLPHWLARPGELRAGSGQGPLSPSEDEDAFLDCLQAWEAAPGGGAADTQSPPKGSRKDARLPLLKIRRAESGDPWAHPLLLRPGRHELARGLTVDVARRCAGLRVAFCSAPASLPPKAPPCQRLHADLALAGLELCLWDDERGLLAPPRGAARAPTPVAALALRGLRLRADLAPCLRGEGVEVAADLACRALQLDALAGEGRTMPVLRTAPVRSLTRAYDAGRGSGNLGGGTASASLRDAPWAHICVRHVPGAPPLAPSFRNAWVQDARLALPPLAAAVDDGVVAFARRVLGSLEAGEAEHGDASLGFEDSTTPMSPSGALRRALTAEAAGAAASRLYVASCMVQPISVLLDVHLAAGTAGIPVALDTTSAPLSFSALAMRDALFRPHVLARGLAAHALAEALLGAPRMLGSLALLLNPAGLEGVGDLVGLPWAGLSQGSASMFLAGLGLGSASLLRNLSGWTLMSVSGFSYAVARAVDGPPGEAAAIGGGWRGGASPAPAPPPSALAALGRSMLAPLSGALGLVGAAAASIASSAGLSDEPVALRALRWAVALGAATDGADERRAEACGAVACCPAGL</sequence>
<gene>
    <name evidence="2" type="ORF">APUTEX25_005822</name>
</gene>